<protein>
    <submittedName>
        <fullName evidence="1">Uncharacterized protein</fullName>
    </submittedName>
</protein>
<dbReference type="AlphaFoldDB" id="A0AAU7LYF9"/>
<dbReference type="RefSeq" id="WP_349281289.1">
    <property type="nucleotide sequence ID" value="NZ_CBCSCU010000002.1"/>
</dbReference>
<dbReference type="EMBL" id="CP157675">
    <property type="protein sequence ID" value="XBP71953.1"/>
    <property type="molecule type" value="Genomic_DNA"/>
</dbReference>
<reference evidence="1" key="1">
    <citation type="submission" date="2024-05" db="EMBL/GenBank/DDBJ databases">
        <authorList>
            <person name="Bunk B."/>
            <person name="Swiderski J."/>
            <person name="Sproer C."/>
            <person name="Thiel V."/>
        </authorList>
    </citation>
    <scope>NUCLEOTIDE SEQUENCE</scope>
    <source>
        <strain evidence="1">DSM 17735</strain>
    </source>
</reference>
<organism evidence="1">
    <name type="scientific">Polaromonas hydrogenivorans</name>
    <dbReference type="NCBI Taxonomy" id="335476"/>
    <lineage>
        <taxon>Bacteria</taxon>
        <taxon>Pseudomonadati</taxon>
        <taxon>Pseudomonadota</taxon>
        <taxon>Betaproteobacteria</taxon>
        <taxon>Burkholderiales</taxon>
        <taxon>Comamonadaceae</taxon>
        <taxon>Polaromonas</taxon>
    </lineage>
</organism>
<accession>A0AAU7LYF9</accession>
<sequence length="387" mass="40570">MTSVVDTSVKWFTSKMLGAPVLRGQVGSLIALLDACLVNGWGIQTATSCVVASGVCTMTFPLDHAAPVDAVVLVAGSSIADLNGEQKVTAVAPNVVKFATAASNGTSTGTITAKMAPAGFNKPFSGTNLAVYKSADVAANGHFCRVNDTNALYARVNGYENMTAISTGTGLFPTAIQLSGGMYWHKSAAASTTPVDWTIVGDGRFFAIFTSTYMGADPSYTDYVAPNLSGFGDPLKRSRAADPFNTLIIGNWDTNAYNYAAGVGLSAGNNVSRYMARAISGTGTAVPANIHAMGSIVAQDPLFDRITGQIMFSPCVVKTDSDASWRAELPGICLGESTYMEQVFASKTVFKAGSPERSYLVEYAADVTASLVNHRLIALDVTGPWPR</sequence>
<gene>
    <name evidence="1" type="ORF">ABLV49_09215</name>
</gene>
<evidence type="ECO:0000313" key="1">
    <source>
        <dbReference type="EMBL" id="XBP71953.1"/>
    </source>
</evidence>
<proteinExistence type="predicted"/>
<name>A0AAU7LYF9_9BURK</name>